<feature type="region of interest" description="Disordered" evidence="15">
    <location>
        <begin position="747"/>
        <end position="788"/>
    </location>
</feature>
<evidence type="ECO:0000256" key="4">
    <source>
        <dbReference type="ARBA" id="ARBA00008568"/>
    </source>
</evidence>
<dbReference type="GO" id="GO:0008541">
    <property type="term" value="C:proteasome regulatory particle, lid subcomplex"/>
    <property type="evidence" value="ECO:0007669"/>
    <property type="project" value="UniProtKB-ARBA"/>
</dbReference>
<feature type="chain" id="PRO_5034346264" description="MPN domain-containing protein" evidence="16">
    <location>
        <begin position="19"/>
        <end position="788"/>
    </location>
</feature>
<dbReference type="PANTHER" id="PTHR10540">
    <property type="entry name" value="EUKARYOTIC TRANSLATION INITIATION FACTOR 3 SUBUNIT F-RELATED"/>
    <property type="match status" value="1"/>
</dbReference>
<dbReference type="GO" id="GO:0008237">
    <property type="term" value="F:metallopeptidase activity"/>
    <property type="evidence" value="ECO:0007669"/>
    <property type="project" value="InterPro"/>
</dbReference>
<dbReference type="InterPro" id="IPR054497">
    <property type="entry name" value="LPMO_AA14"/>
</dbReference>
<dbReference type="Gene3D" id="2.70.50.70">
    <property type="match status" value="1"/>
</dbReference>
<dbReference type="Proteomes" id="UP000663841">
    <property type="component" value="Unassembled WGS sequence"/>
</dbReference>
<dbReference type="CDD" id="cd08062">
    <property type="entry name" value="MPN_RPN7_8"/>
    <property type="match status" value="1"/>
</dbReference>
<reference evidence="18" key="1">
    <citation type="submission" date="2021-01" db="EMBL/GenBank/DDBJ databases">
        <authorList>
            <person name="Kaushik A."/>
        </authorList>
    </citation>
    <scope>NUCLEOTIDE SEQUENCE</scope>
    <source>
        <strain evidence="18">AG3-T5</strain>
    </source>
</reference>
<dbReference type="GO" id="GO:0046872">
    <property type="term" value="F:metal ion binding"/>
    <property type="evidence" value="ECO:0007669"/>
    <property type="project" value="UniProtKB-KW"/>
</dbReference>
<name>A0A8H3B381_9AGAM</name>
<evidence type="ECO:0000256" key="13">
    <source>
        <dbReference type="ARBA" id="ARBA00023180"/>
    </source>
</evidence>
<dbReference type="AlphaFoldDB" id="A0A8H3B381"/>
<evidence type="ECO:0000313" key="18">
    <source>
        <dbReference type="EMBL" id="CAE6446852.1"/>
    </source>
</evidence>
<accession>A0A8H3B381</accession>
<feature type="domain" description="MPN" evidence="17">
    <location>
        <begin position="470"/>
        <end position="605"/>
    </location>
</feature>
<comment type="similarity">
    <text evidence="14">Belongs to the polysaccharide monooxygenase AA14 family.</text>
</comment>
<feature type="compositionally biased region" description="Low complexity" evidence="15">
    <location>
        <begin position="362"/>
        <end position="391"/>
    </location>
</feature>
<feature type="compositionally biased region" description="Polar residues" evidence="15">
    <location>
        <begin position="319"/>
        <end position="358"/>
    </location>
</feature>
<dbReference type="Gene3D" id="3.40.140.10">
    <property type="entry name" value="Cytidine Deaminase, domain 2"/>
    <property type="match status" value="1"/>
</dbReference>
<evidence type="ECO:0000259" key="17">
    <source>
        <dbReference type="PROSITE" id="PS50249"/>
    </source>
</evidence>
<dbReference type="FunFam" id="3.40.140.10:FF:000004">
    <property type="entry name" value="26S proteasome regulatory subunit rpn-8"/>
    <property type="match status" value="1"/>
</dbReference>
<keyword evidence="8" id="KW-0647">Proteasome</keyword>
<proteinExistence type="inferred from homology"/>
<comment type="function">
    <text evidence="2">Acts as a regulatory subunit of the 26S proteasome which is involved in the ATP-dependent degradation of ubiquitinated proteins.</text>
</comment>
<feature type="compositionally biased region" description="Basic residues" evidence="15">
    <location>
        <begin position="412"/>
        <end position="423"/>
    </location>
</feature>
<dbReference type="Pfam" id="PF13012">
    <property type="entry name" value="MitMem_reg"/>
    <property type="match status" value="1"/>
</dbReference>
<evidence type="ECO:0000313" key="19">
    <source>
        <dbReference type="Proteomes" id="UP000663841"/>
    </source>
</evidence>
<feature type="compositionally biased region" description="Polar residues" evidence="15">
    <location>
        <begin position="392"/>
        <end position="409"/>
    </location>
</feature>
<feature type="region of interest" description="Disordered" evidence="15">
    <location>
        <begin position="280"/>
        <end position="423"/>
    </location>
</feature>
<feature type="compositionally biased region" description="Basic and acidic residues" evidence="15">
    <location>
        <begin position="751"/>
        <end position="788"/>
    </location>
</feature>
<keyword evidence="7 16" id="KW-0732">Signal</keyword>
<dbReference type="GO" id="GO:0004497">
    <property type="term" value="F:monooxygenase activity"/>
    <property type="evidence" value="ECO:0007669"/>
    <property type="project" value="UniProtKB-KW"/>
</dbReference>
<dbReference type="GO" id="GO:0005576">
    <property type="term" value="C:extracellular region"/>
    <property type="evidence" value="ECO:0007669"/>
    <property type="project" value="UniProtKB-SubCell"/>
</dbReference>
<evidence type="ECO:0000256" key="15">
    <source>
        <dbReference type="SAM" id="MobiDB-lite"/>
    </source>
</evidence>
<feature type="signal peptide" evidence="16">
    <location>
        <begin position="1"/>
        <end position="18"/>
    </location>
</feature>
<dbReference type="SMART" id="SM00232">
    <property type="entry name" value="JAB_MPN"/>
    <property type="match status" value="1"/>
</dbReference>
<dbReference type="InterPro" id="IPR024969">
    <property type="entry name" value="EIF3F/CSN6-like_C"/>
</dbReference>
<keyword evidence="5" id="KW-0964">Secreted</keyword>
<evidence type="ECO:0000256" key="2">
    <source>
        <dbReference type="ARBA" id="ARBA00002187"/>
    </source>
</evidence>
<dbReference type="EMBL" id="CAJMWW010000115">
    <property type="protein sequence ID" value="CAE6446852.1"/>
    <property type="molecule type" value="Genomic_DNA"/>
</dbReference>
<evidence type="ECO:0000256" key="14">
    <source>
        <dbReference type="ARBA" id="ARBA00046340"/>
    </source>
</evidence>
<dbReference type="InterPro" id="IPR033858">
    <property type="entry name" value="MPN_RPN7_8"/>
</dbReference>
<gene>
    <name evidence="18" type="ORF">RDB_LOCUS113255</name>
</gene>
<comment type="caution">
    <text evidence="18">The sequence shown here is derived from an EMBL/GenBank/DDBJ whole genome shotgun (WGS) entry which is preliminary data.</text>
</comment>
<dbReference type="Pfam" id="PF22810">
    <property type="entry name" value="LPMO_AA14"/>
    <property type="match status" value="1"/>
</dbReference>
<evidence type="ECO:0000256" key="10">
    <source>
        <dbReference type="ARBA" id="ARBA00023008"/>
    </source>
</evidence>
<evidence type="ECO:0000256" key="16">
    <source>
        <dbReference type="SAM" id="SignalP"/>
    </source>
</evidence>
<keyword evidence="12" id="KW-1015">Disulfide bond</keyword>
<keyword evidence="13" id="KW-0325">Glycoprotein</keyword>
<evidence type="ECO:0000256" key="1">
    <source>
        <dbReference type="ARBA" id="ARBA00001973"/>
    </source>
</evidence>
<protein>
    <recommendedName>
        <fullName evidence="17">MPN domain-containing protein</fullName>
    </recommendedName>
</protein>
<dbReference type="InterPro" id="IPR000555">
    <property type="entry name" value="JAMM/MPN+_dom"/>
</dbReference>
<organism evidence="18 19">
    <name type="scientific">Rhizoctonia solani</name>
    <dbReference type="NCBI Taxonomy" id="456999"/>
    <lineage>
        <taxon>Eukaryota</taxon>
        <taxon>Fungi</taxon>
        <taxon>Dikarya</taxon>
        <taxon>Basidiomycota</taxon>
        <taxon>Agaricomycotina</taxon>
        <taxon>Agaricomycetes</taxon>
        <taxon>Cantharellales</taxon>
        <taxon>Ceratobasidiaceae</taxon>
        <taxon>Rhizoctonia</taxon>
    </lineage>
</organism>
<dbReference type="GO" id="GO:0043161">
    <property type="term" value="P:proteasome-mediated ubiquitin-dependent protein catabolic process"/>
    <property type="evidence" value="ECO:0007669"/>
    <property type="project" value="TreeGrafter"/>
</dbReference>
<dbReference type="PROSITE" id="PS50249">
    <property type="entry name" value="MPN"/>
    <property type="match status" value="1"/>
</dbReference>
<evidence type="ECO:0000256" key="6">
    <source>
        <dbReference type="ARBA" id="ARBA00022723"/>
    </source>
</evidence>
<comment type="subcellular location">
    <subcellularLocation>
        <location evidence="3">Secreted</location>
    </subcellularLocation>
</comment>
<evidence type="ECO:0000256" key="12">
    <source>
        <dbReference type="ARBA" id="ARBA00023157"/>
    </source>
</evidence>
<sequence>MIAKSLFAVLPLVGLARAHGALWHPSMYGFNVTATNSPQYGARDNRPQAPLQRLPFNQWWFHGHLDQPPHPNDVMELPAGGKVTTELACDKDATSHWPSGPGGDQQSGNDPCPGSPIQRFHTNGLDDLGGCALAIAYKSDATQVQPEDFVVFSINHRCLWDRFTDFQVPANMPACPNGKCTCAWFWQHREDAGGDEMYMNGFQCNVTGATATTPIPKGQVPARCVGDSSKCVKGAKQPFYWDQQERNNMFDSIYAPPLYLDSYGFADGAQNDIWDTVGGSSGAASKSADPSPSTSAVVSTSVAAPATSSTPTPEATTSYQQTEVTASSQQPGATTFSQHPEAITSSQQPEATSTTEASSEVPATSTPAPQAQAANPTTPASSPLATSAPVSRSTNAPAPISTSPASLNQGGHGHRTCRPKKHSRSRIVALDDFDPDVYARRLSVIPCTSYTHIISYAYYIVGADLAGTTVIVHPLVLLSVADHHARSAARAPNKRVVGVLLGQDNGKNVNVANSFAIPFEEDEKDSKTWFLDHNYIEGMWDMFKKVNARERMIGWYHSGPKLRASDQEINDLFKQFIPRPVMVIVNVRQNDESIPTDAYFAVEKIKDDGTETQKTFFHVPSAIEAEEAEEIGVEHLLRDIKDSTTTTLATRVSNQLASLRGLSARLREISSYLKRAAQSPGEPGALPPNHQISYQLQDALSLLPDLDNPDTTRSFTTATNDQLLVVYLSSLVRAVIALHALVDNKAANGRAELEEGKEKNKEEKKEETKKEETKTEKEGGAAEGGKRA</sequence>
<comment type="similarity">
    <text evidence="4">Belongs to the peptidase M67A family.</text>
</comment>
<evidence type="ECO:0000256" key="7">
    <source>
        <dbReference type="ARBA" id="ARBA00022729"/>
    </source>
</evidence>
<evidence type="ECO:0000256" key="11">
    <source>
        <dbReference type="ARBA" id="ARBA00023033"/>
    </source>
</evidence>
<dbReference type="InterPro" id="IPR037518">
    <property type="entry name" value="MPN"/>
</dbReference>
<comment type="cofactor">
    <cofactor evidence="1">
        <name>Cu(2+)</name>
        <dbReference type="ChEBI" id="CHEBI:29036"/>
    </cofactor>
</comment>
<dbReference type="Pfam" id="PF01398">
    <property type="entry name" value="JAB"/>
    <property type="match status" value="1"/>
</dbReference>
<evidence type="ECO:0000256" key="3">
    <source>
        <dbReference type="ARBA" id="ARBA00004613"/>
    </source>
</evidence>
<evidence type="ECO:0000256" key="9">
    <source>
        <dbReference type="ARBA" id="ARBA00023002"/>
    </source>
</evidence>
<feature type="region of interest" description="Disordered" evidence="15">
    <location>
        <begin position="92"/>
        <end position="119"/>
    </location>
</feature>
<keyword evidence="10" id="KW-0186">Copper</keyword>
<dbReference type="PANTHER" id="PTHR10540:SF7">
    <property type="entry name" value="26S PROTEASOME NON-ATPASE REGULATORY SUBUNIT 7"/>
    <property type="match status" value="1"/>
</dbReference>
<evidence type="ECO:0000256" key="8">
    <source>
        <dbReference type="ARBA" id="ARBA00022942"/>
    </source>
</evidence>
<evidence type="ECO:0000256" key="5">
    <source>
        <dbReference type="ARBA" id="ARBA00022525"/>
    </source>
</evidence>
<keyword evidence="9" id="KW-0560">Oxidoreductase</keyword>
<keyword evidence="6" id="KW-0479">Metal-binding</keyword>
<feature type="compositionally biased region" description="Low complexity" evidence="15">
    <location>
        <begin position="282"/>
        <end position="318"/>
    </location>
</feature>
<keyword evidence="11" id="KW-0503">Monooxygenase</keyword>